<dbReference type="SUPFAM" id="SSF51161">
    <property type="entry name" value="Trimeric LpxA-like enzymes"/>
    <property type="match status" value="1"/>
</dbReference>
<evidence type="ECO:0000256" key="3">
    <source>
        <dbReference type="SAM" id="Phobius"/>
    </source>
</evidence>
<dbReference type="Pfam" id="PF00132">
    <property type="entry name" value="Hexapep"/>
    <property type="match status" value="1"/>
</dbReference>
<name>A0A7K1U3E4_9BACT</name>
<dbReference type="AlphaFoldDB" id="A0A7K1U3E4"/>
<reference evidence="4 5" key="1">
    <citation type="submission" date="2019-12" db="EMBL/GenBank/DDBJ databases">
        <title>Chitinophaga sp. strain ysch24 (GDMCC 1.1355), whole genome shotgun sequence.</title>
        <authorList>
            <person name="Zhang X."/>
        </authorList>
    </citation>
    <scope>NUCLEOTIDE SEQUENCE [LARGE SCALE GENOMIC DNA]</scope>
    <source>
        <strain evidence="5">ysch24</strain>
    </source>
</reference>
<dbReference type="Gene3D" id="2.160.10.10">
    <property type="entry name" value="Hexapeptide repeat proteins"/>
    <property type="match status" value="1"/>
</dbReference>
<dbReference type="CDD" id="cd04647">
    <property type="entry name" value="LbH_MAT_like"/>
    <property type="match status" value="1"/>
</dbReference>
<evidence type="ECO:0000313" key="5">
    <source>
        <dbReference type="Proteomes" id="UP000461730"/>
    </source>
</evidence>
<organism evidence="4 5">
    <name type="scientific">Chitinophaga tropicalis</name>
    <dbReference type="NCBI Taxonomy" id="2683588"/>
    <lineage>
        <taxon>Bacteria</taxon>
        <taxon>Pseudomonadati</taxon>
        <taxon>Bacteroidota</taxon>
        <taxon>Chitinophagia</taxon>
        <taxon>Chitinophagales</taxon>
        <taxon>Chitinophagaceae</taxon>
        <taxon>Chitinophaga</taxon>
    </lineage>
</organism>
<dbReference type="EMBL" id="WRXN01000004">
    <property type="protein sequence ID" value="MVT08887.1"/>
    <property type="molecule type" value="Genomic_DNA"/>
</dbReference>
<protein>
    <submittedName>
        <fullName evidence="4">Acyltransferase</fullName>
    </submittedName>
</protein>
<dbReference type="GO" id="GO:0008374">
    <property type="term" value="F:O-acyltransferase activity"/>
    <property type="evidence" value="ECO:0007669"/>
    <property type="project" value="TreeGrafter"/>
</dbReference>
<dbReference type="InterPro" id="IPR011004">
    <property type="entry name" value="Trimer_LpxA-like_sf"/>
</dbReference>
<keyword evidence="3" id="KW-1133">Transmembrane helix</keyword>
<dbReference type="PANTHER" id="PTHR23416:SF23">
    <property type="entry name" value="ACETYLTRANSFERASE C18B11.09C-RELATED"/>
    <property type="match status" value="1"/>
</dbReference>
<feature type="transmembrane region" description="Helical" evidence="3">
    <location>
        <begin position="21"/>
        <end position="40"/>
    </location>
</feature>
<gene>
    <name evidence="4" type="ORF">GO493_11495</name>
</gene>
<accession>A0A7K1U3E4</accession>
<dbReference type="RefSeq" id="WP_157306307.1">
    <property type="nucleotide sequence ID" value="NZ_WRXN01000004.1"/>
</dbReference>
<keyword evidence="3" id="KW-0812">Transmembrane</keyword>
<dbReference type="InterPro" id="IPR051159">
    <property type="entry name" value="Hexapeptide_acetyltransf"/>
</dbReference>
<keyword evidence="3" id="KW-0472">Membrane</keyword>
<dbReference type="InterPro" id="IPR001451">
    <property type="entry name" value="Hexapep"/>
</dbReference>
<dbReference type="Proteomes" id="UP000461730">
    <property type="component" value="Unassembled WGS sequence"/>
</dbReference>
<keyword evidence="5" id="KW-1185">Reference proteome</keyword>
<proteinExistence type="inferred from homology"/>
<dbReference type="GO" id="GO:0005829">
    <property type="term" value="C:cytosol"/>
    <property type="evidence" value="ECO:0007669"/>
    <property type="project" value="TreeGrafter"/>
</dbReference>
<keyword evidence="2 4" id="KW-0808">Transferase</keyword>
<comment type="similarity">
    <text evidence="1">Belongs to the transferase hexapeptide repeat family.</text>
</comment>
<evidence type="ECO:0000256" key="1">
    <source>
        <dbReference type="ARBA" id="ARBA00007274"/>
    </source>
</evidence>
<sequence length="197" mass="21802">MKKVLRFLTFLPFFRKIYERHYYASGFGILMVNLFFKHILRINSNGDILFNFTAKAHTPGNIKIIGNDLKHSVYVSFVTSGGSYYQAINGIEIGEGTIWAHGCHFISSNHSYRDLKKNLPGPPIRIGRNVWIATGCVILPGVSIGDHSVVGAGSIVTKSFPGYSIIAGNPAEIIGKRCQKCLEKIPGEMTHCKECVN</sequence>
<keyword evidence="4" id="KW-0012">Acyltransferase</keyword>
<dbReference type="PANTHER" id="PTHR23416">
    <property type="entry name" value="SIALIC ACID SYNTHASE-RELATED"/>
    <property type="match status" value="1"/>
</dbReference>
<comment type="caution">
    <text evidence="4">The sequence shown here is derived from an EMBL/GenBank/DDBJ whole genome shotgun (WGS) entry which is preliminary data.</text>
</comment>
<evidence type="ECO:0000256" key="2">
    <source>
        <dbReference type="ARBA" id="ARBA00022679"/>
    </source>
</evidence>
<evidence type="ECO:0000313" key="4">
    <source>
        <dbReference type="EMBL" id="MVT08887.1"/>
    </source>
</evidence>